<reference evidence="3 4" key="1">
    <citation type="submission" date="2020-08" db="EMBL/GenBank/DDBJ databases">
        <title>Genomic Encyclopedia of Type Strains, Phase IV (KMG-IV): sequencing the most valuable type-strain genomes for metagenomic binning, comparative biology and taxonomic classification.</title>
        <authorList>
            <person name="Goeker M."/>
        </authorList>
    </citation>
    <scope>NUCLEOTIDE SEQUENCE [LARGE SCALE GENOMIC DNA]</scope>
    <source>
        <strain evidence="3 4">DSM 103377</strain>
    </source>
</reference>
<dbReference type="EMBL" id="JACIJS010000002">
    <property type="protein sequence ID" value="MBB5514963.1"/>
    <property type="molecule type" value="Genomic_DNA"/>
</dbReference>
<dbReference type="AlphaFoldDB" id="A0A840WLE2"/>
<accession>A0A840WLE2</accession>
<feature type="region of interest" description="Disordered" evidence="1">
    <location>
        <begin position="77"/>
        <end position="110"/>
    </location>
</feature>
<proteinExistence type="predicted"/>
<keyword evidence="2" id="KW-0812">Transmembrane</keyword>
<comment type="caution">
    <text evidence="3">The sequence shown here is derived from an EMBL/GenBank/DDBJ whole genome shotgun (WGS) entry which is preliminary data.</text>
</comment>
<evidence type="ECO:0000313" key="3">
    <source>
        <dbReference type="EMBL" id="MBB5514963.1"/>
    </source>
</evidence>
<name>A0A840WLE2_9RHOB</name>
<dbReference type="RefSeq" id="WP_184009065.1">
    <property type="nucleotide sequence ID" value="NZ_JACIJS010000002.1"/>
</dbReference>
<sequence>MSNGARHITLAPEGASPDGELSLVETIAAAMGIGTIELYALVVTVSLLILGGVALAMFVFSSDGVAEESGGVVRKVKDPREAQFQRGSKAPEPEVFRSIRRQREQRLSGR</sequence>
<keyword evidence="4" id="KW-1185">Reference proteome</keyword>
<keyword evidence="2" id="KW-1133">Transmembrane helix</keyword>
<evidence type="ECO:0000256" key="2">
    <source>
        <dbReference type="SAM" id="Phobius"/>
    </source>
</evidence>
<feature type="transmembrane region" description="Helical" evidence="2">
    <location>
        <begin position="38"/>
        <end position="60"/>
    </location>
</feature>
<dbReference type="Proteomes" id="UP000553766">
    <property type="component" value="Unassembled WGS sequence"/>
</dbReference>
<protein>
    <submittedName>
        <fullName evidence="3">Uncharacterized protein</fullName>
    </submittedName>
</protein>
<evidence type="ECO:0000256" key="1">
    <source>
        <dbReference type="SAM" id="MobiDB-lite"/>
    </source>
</evidence>
<keyword evidence="2" id="KW-0472">Membrane</keyword>
<organism evidence="3 4">
    <name type="scientific">Rubricella aquisinus</name>
    <dbReference type="NCBI Taxonomy" id="2028108"/>
    <lineage>
        <taxon>Bacteria</taxon>
        <taxon>Pseudomonadati</taxon>
        <taxon>Pseudomonadota</taxon>
        <taxon>Alphaproteobacteria</taxon>
        <taxon>Rhodobacterales</taxon>
        <taxon>Paracoccaceae</taxon>
        <taxon>Rubricella</taxon>
    </lineage>
</organism>
<gene>
    <name evidence="3" type="ORF">FHS89_000969</name>
</gene>
<evidence type="ECO:0000313" key="4">
    <source>
        <dbReference type="Proteomes" id="UP000553766"/>
    </source>
</evidence>